<organism evidence="1 2">
    <name type="scientific">Waterburya agarophytonicola KI4</name>
    <dbReference type="NCBI Taxonomy" id="2874699"/>
    <lineage>
        <taxon>Bacteria</taxon>
        <taxon>Bacillati</taxon>
        <taxon>Cyanobacteriota</taxon>
        <taxon>Cyanophyceae</taxon>
        <taxon>Pleurocapsales</taxon>
        <taxon>Hyellaceae</taxon>
        <taxon>Waterburya</taxon>
        <taxon>Waterburya agarophytonicola</taxon>
    </lineage>
</organism>
<dbReference type="EMBL" id="JADWDC010000017">
    <property type="protein sequence ID" value="MCC0177168.1"/>
    <property type="molecule type" value="Genomic_DNA"/>
</dbReference>
<sequence length="45" mass="4925">MTTATATQIDNSVEVLELLAIELDLDTILSEEFKLELSSDVSNVI</sequence>
<accession>A0A964BPF2</accession>
<gene>
    <name evidence="1" type="ORF">I4641_09280</name>
</gene>
<reference evidence="1" key="1">
    <citation type="journal article" date="2021" name="Antonie Van Leeuwenhoek">
        <title>Draft genome and description of Waterburya agarophytonicola gen. nov. sp. nov. (Pleurocapsales, Cyanobacteria): a seaweed symbiont.</title>
        <authorList>
            <person name="Bonthond G."/>
            <person name="Shalygin S."/>
            <person name="Bayer T."/>
            <person name="Weinberger F."/>
        </authorList>
    </citation>
    <scope>NUCLEOTIDE SEQUENCE</scope>
    <source>
        <strain evidence="1">KI4</strain>
    </source>
</reference>
<dbReference type="RefSeq" id="WP_229640207.1">
    <property type="nucleotide sequence ID" value="NZ_JADWDC010000017.1"/>
</dbReference>
<proteinExistence type="predicted"/>
<keyword evidence="2" id="KW-1185">Reference proteome</keyword>
<protein>
    <submittedName>
        <fullName evidence="1">Uncharacterized protein</fullName>
    </submittedName>
</protein>
<comment type="caution">
    <text evidence="1">The sequence shown here is derived from an EMBL/GenBank/DDBJ whole genome shotgun (WGS) entry which is preliminary data.</text>
</comment>
<name>A0A964BPF2_9CYAN</name>
<evidence type="ECO:0000313" key="1">
    <source>
        <dbReference type="EMBL" id="MCC0177168.1"/>
    </source>
</evidence>
<dbReference type="Proteomes" id="UP000729733">
    <property type="component" value="Unassembled WGS sequence"/>
</dbReference>
<dbReference type="AlphaFoldDB" id="A0A964BPF2"/>
<evidence type="ECO:0000313" key="2">
    <source>
        <dbReference type="Proteomes" id="UP000729733"/>
    </source>
</evidence>